<dbReference type="Proteomes" id="UP000199345">
    <property type="component" value="Unassembled WGS sequence"/>
</dbReference>
<name>A0A1I0BLI2_9PROT</name>
<accession>A0A1I0BLI2</accession>
<evidence type="ECO:0000313" key="1">
    <source>
        <dbReference type="EMBL" id="SET07862.1"/>
    </source>
</evidence>
<evidence type="ECO:0000313" key="2">
    <source>
        <dbReference type="Proteomes" id="UP000199345"/>
    </source>
</evidence>
<keyword evidence="2" id="KW-1185">Reference proteome</keyword>
<protein>
    <submittedName>
        <fullName evidence="1">Uncharacterized protein</fullName>
    </submittedName>
</protein>
<proteinExistence type="predicted"/>
<sequence length="60" mass="6808">MQINRAKALHSSRYNILLYSVKQLTLQHKEQARKTLIAGISCPQAILKGVYPFLKTGHTE</sequence>
<dbReference type="EMBL" id="FOIA01000011">
    <property type="protein sequence ID" value="SET07862.1"/>
    <property type="molecule type" value="Genomic_DNA"/>
</dbReference>
<gene>
    <name evidence="1" type="ORF">SAMN05216326_11145</name>
</gene>
<dbReference type="AlphaFoldDB" id="A0A1I0BLI2"/>
<organism evidence="1 2">
    <name type="scientific">Nitrosomonas marina</name>
    <dbReference type="NCBI Taxonomy" id="917"/>
    <lineage>
        <taxon>Bacteria</taxon>
        <taxon>Pseudomonadati</taxon>
        <taxon>Pseudomonadota</taxon>
        <taxon>Betaproteobacteria</taxon>
        <taxon>Nitrosomonadales</taxon>
        <taxon>Nitrosomonadaceae</taxon>
        <taxon>Nitrosomonas</taxon>
    </lineage>
</organism>
<reference evidence="2" key="1">
    <citation type="submission" date="2016-10" db="EMBL/GenBank/DDBJ databases">
        <authorList>
            <person name="Varghese N."/>
            <person name="Submissions S."/>
        </authorList>
    </citation>
    <scope>NUCLEOTIDE SEQUENCE [LARGE SCALE GENOMIC DNA]</scope>
    <source>
        <strain evidence="2">Nm71</strain>
    </source>
</reference>